<feature type="coiled-coil region" evidence="1">
    <location>
        <begin position="96"/>
        <end position="259"/>
    </location>
</feature>
<evidence type="ECO:0000313" key="3">
    <source>
        <dbReference type="EMBL" id="KAH3660347.1"/>
    </source>
</evidence>
<name>A0A9P8NVE5_9ASCO</name>
<proteinExistence type="predicted"/>
<reference evidence="3" key="2">
    <citation type="submission" date="2021-01" db="EMBL/GenBank/DDBJ databases">
        <authorList>
            <person name="Schikora-Tamarit M.A."/>
        </authorList>
    </citation>
    <scope>NUCLEOTIDE SEQUENCE</scope>
    <source>
        <strain evidence="3">CBS6075</strain>
    </source>
</reference>
<feature type="region of interest" description="Disordered" evidence="2">
    <location>
        <begin position="38"/>
        <end position="58"/>
    </location>
</feature>
<dbReference type="EMBL" id="JAEUBE010000504">
    <property type="protein sequence ID" value="KAH3660347.1"/>
    <property type="molecule type" value="Genomic_DNA"/>
</dbReference>
<accession>A0A9P8NVE5</accession>
<evidence type="ECO:0000256" key="1">
    <source>
        <dbReference type="SAM" id="Coils"/>
    </source>
</evidence>
<sequence>MDWFRKKSDEDSLELRKSQTANSKLKLTDLLYNGGKFEPEKAPISGEGERKAGEFSAELNRQLREKEERILRNKRIRSRPGSLVEQKENISVRPVLELEKVELNELKRRVTKLEGSLEDAKLRNGLLERKLGEEKRQYEQRNRELEVKERDLKSKEAQQEARIERLQKVVHELRHKTERLEAEKSMLESRARESDRLERKLESLESMNSRLEKSERAVSRSQVELQRANHKLSLKEEECEELLAANTQLKRRLQNFMDEQNRNKDLEIRRLRAQLNKQDVKVPVEDPTLDTAMIYKLSLNEIIAKQTHNDDSTHELFKSTSLIPETDEFASTTALFNTKPAENTDYLLSL</sequence>
<evidence type="ECO:0000256" key="2">
    <source>
        <dbReference type="SAM" id="MobiDB-lite"/>
    </source>
</evidence>
<dbReference type="OrthoDB" id="3993828at2759"/>
<protein>
    <submittedName>
        <fullName evidence="3">Uncharacterized protein</fullName>
    </submittedName>
</protein>
<keyword evidence="1" id="KW-0175">Coiled coil</keyword>
<reference evidence="3" key="1">
    <citation type="journal article" date="2021" name="Open Biol.">
        <title>Shared evolutionary footprints suggest mitochondrial oxidative damage underlies multiple complex I losses in fungi.</title>
        <authorList>
            <person name="Schikora-Tamarit M.A."/>
            <person name="Marcet-Houben M."/>
            <person name="Nosek J."/>
            <person name="Gabaldon T."/>
        </authorList>
    </citation>
    <scope>NUCLEOTIDE SEQUENCE</scope>
    <source>
        <strain evidence="3">CBS6075</strain>
    </source>
</reference>
<dbReference type="Proteomes" id="UP000769157">
    <property type="component" value="Unassembled WGS sequence"/>
</dbReference>
<dbReference type="GeneID" id="70238897"/>
<evidence type="ECO:0000313" key="4">
    <source>
        <dbReference type="Proteomes" id="UP000769157"/>
    </source>
</evidence>
<dbReference type="AlphaFoldDB" id="A0A9P8NVE5"/>
<gene>
    <name evidence="3" type="ORF">OGAPHI_006933</name>
</gene>
<organism evidence="3 4">
    <name type="scientific">Ogataea philodendri</name>
    <dbReference type="NCBI Taxonomy" id="1378263"/>
    <lineage>
        <taxon>Eukaryota</taxon>
        <taxon>Fungi</taxon>
        <taxon>Dikarya</taxon>
        <taxon>Ascomycota</taxon>
        <taxon>Saccharomycotina</taxon>
        <taxon>Pichiomycetes</taxon>
        <taxon>Pichiales</taxon>
        <taxon>Pichiaceae</taxon>
        <taxon>Ogataea</taxon>
    </lineage>
</organism>
<feature type="compositionally biased region" description="Basic and acidic residues" evidence="2">
    <location>
        <begin position="38"/>
        <end position="53"/>
    </location>
</feature>
<keyword evidence="4" id="KW-1185">Reference proteome</keyword>
<comment type="caution">
    <text evidence="3">The sequence shown here is derived from an EMBL/GenBank/DDBJ whole genome shotgun (WGS) entry which is preliminary data.</text>
</comment>
<dbReference type="RefSeq" id="XP_046058050.1">
    <property type="nucleotide sequence ID" value="XM_046208273.1"/>
</dbReference>
<dbReference type="SUPFAM" id="SSF57997">
    <property type="entry name" value="Tropomyosin"/>
    <property type="match status" value="1"/>
</dbReference>